<dbReference type="EMBL" id="CASHTH010001466">
    <property type="protein sequence ID" value="CAI8015707.1"/>
    <property type="molecule type" value="Genomic_DNA"/>
</dbReference>
<name>A0AA35RSU5_GEOBA</name>
<dbReference type="Gene3D" id="2.40.100.10">
    <property type="entry name" value="Cyclophilin-like"/>
    <property type="match status" value="1"/>
</dbReference>
<gene>
    <name evidence="5" type="ORF">GBAR_LOCUS9691</name>
</gene>
<dbReference type="PIRSF" id="PIRSF001467">
    <property type="entry name" value="Peptidylpro_ismrse"/>
    <property type="match status" value="1"/>
</dbReference>
<feature type="domain" description="PPIase cyclophilin-type" evidence="4">
    <location>
        <begin position="8"/>
        <end position="161"/>
    </location>
</feature>
<protein>
    <recommendedName>
        <fullName evidence="3">Peptidyl-prolyl cis-trans isomerase</fullName>
        <shortName evidence="3">PPIase</shortName>
        <ecNumber evidence="3">5.2.1.8</ecNumber>
    </recommendedName>
</protein>
<dbReference type="GO" id="GO:0003755">
    <property type="term" value="F:peptidyl-prolyl cis-trans isomerase activity"/>
    <property type="evidence" value="ECO:0007669"/>
    <property type="project" value="UniProtKB-UniRule"/>
</dbReference>
<dbReference type="InterPro" id="IPR024936">
    <property type="entry name" value="Cyclophilin-type_PPIase"/>
</dbReference>
<accession>A0AA35RSU5</accession>
<dbReference type="PANTHER" id="PTHR45625">
    <property type="entry name" value="PEPTIDYL-PROLYL CIS-TRANS ISOMERASE-RELATED"/>
    <property type="match status" value="1"/>
</dbReference>
<dbReference type="Pfam" id="PF00160">
    <property type="entry name" value="Pro_isomerase"/>
    <property type="match status" value="1"/>
</dbReference>
<dbReference type="PRINTS" id="PR00153">
    <property type="entry name" value="CSAPPISMRASE"/>
</dbReference>
<reference evidence="5" key="1">
    <citation type="submission" date="2023-03" db="EMBL/GenBank/DDBJ databases">
        <authorList>
            <person name="Steffen K."/>
            <person name="Cardenas P."/>
        </authorList>
    </citation>
    <scope>NUCLEOTIDE SEQUENCE</scope>
</reference>
<comment type="catalytic activity">
    <reaction evidence="3">
        <text>[protein]-peptidylproline (omega=180) = [protein]-peptidylproline (omega=0)</text>
        <dbReference type="Rhea" id="RHEA:16237"/>
        <dbReference type="Rhea" id="RHEA-COMP:10747"/>
        <dbReference type="Rhea" id="RHEA-COMP:10748"/>
        <dbReference type="ChEBI" id="CHEBI:83833"/>
        <dbReference type="ChEBI" id="CHEBI:83834"/>
        <dbReference type="EC" id="5.2.1.8"/>
    </reaction>
</comment>
<dbReference type="Proteomes" id="UP001174909">
    <property type="component" value="Unassembled WGS sequence"/>
</dbReference>
<dbReference type="CDD" id="cd00317">
    <property type="entry name" value="cyclophilin"/>
    <property type="match status" value="1"/>
</dbReference>
<dbReference type="AlphaFoldDB" id="A0AA35RSU5"/>
<evidence type="ECO:0000313" key="5">
    <source>
        <dbReference type="EMBL" id="CAI8015707.1"/>
    </source>
</evidence>
<comment type="function">
    <text evidence="3">PPIases accelerate the folding of proteins. It catalyzes the cis-trans isomerization of proline imidic peptide bonds in oligopeptides.</text>
</comment>
<evidence type="ECO:0000259" key="4">
    <source>
        <dbReference type="PROSITE" id="PS50072"/>
    </source>
</evidence>
<dbReference type="InterPro" id="IPR020892">
    <property type="entry name" value="Cyclophilin-type_PPIase_CS"/>
</dbReference>
<dbReference type="PROSITE" id="PS50072">
    <property type="entry name" value="CSA_PPIASE_2"/>
    <property type="match status" value="1"/>
</dbReference>
<comment type="similarity">
    <text evidence="3">Belongs to the cyclophilin-type PPIase family.</text>
</comment>
<evidence type="ECO:0000256" key="1">
    <source>
        <dbReference type="ARBA" id="ARBA00023110"/>
    </source>
</evidence>
<comment type="caution">
    <text evidence="5">The sequence shown here is derived from an EMBL/GenBank/DDBJ whole genome shotgun (WGS) entry which is preliminary data.</text>
</comment>
<dbReference type="SUPFAM" id="SSF50891">
    <property type="entry name" value="Cyclophilin-like"/>
    <property type="match status" value="1"/>
</dbReference>
<proteinExistence type="inferred from homology"/>
<evidence type="ECO:0000256" key="2">
    <source>
        <dbReference type="ARBA" id="ARBA00023235"/>
    </source>
</evidence>
<sequence length="161" mass="17410">MTIDTSKDFTAVIELEKGGEIVIDLFEDGAPTTVNNFVFLANEGFYDGVTFHRVLEGFMAQTGDPTGTGGGGPGYRFDNELSPDLRHEGPGILSMANGGRGTNGSQFFITFVPTPHLDDHHSVFGRVVSGMDVVNGITVRDPMRQRTPGDAMKTIRIDESE</sequence>
<organism evidence="5 6">
    <name type="scientific">Geodia barretti</name>
    <name type="common">Barrett's horny sponge</name>
    <dbReference type="NCBI Taxonomy" id="519541"/>
    <lineage>
        <taxon>Eukaryota</taxon>
        <taxon>Metazoa</taxon>
        <taxon>Porifera</taxon>
        <taxon>Demospongiae</taxon>
        <taxon>Heteroscleromorpha</taxon>
        <taxon>Tetractinellida</taxon>
        <taxon>Astrophorina</taxon>
        <taxon>Geodiidae</taxon>
        <taxon>Geodia</taxon>
    </lineage>
</organism>
<dbReference type="PANTHER" id="PTHR45625:SF4">
    <property type="entry name" value="PEPTIDYLPROLYL ISOMERASE DOMAIN AND WD REPEAT-CONTAINING PROTEIN 1"/>
    <property type="match status" value="1"/>
</dbReference>
<keyword evidence="1 3" id="KW-0697">Rotamase</keyword>
<keyword evidence="2 3" id="KW-0413">Isomerase</keyword>
<keyword evidence="6" id="KW-1185">Reference proteome</keyword>
<dbReference type="PROSITE" id="PS00170">
    <property type="entry name" value="CSA_PPIASE_1"/>
    <property type="match status" value="1"/>
</dbReference>
<dbReference type="GO" id="GO:0006457">
    <property type="term" value="P:protein folding"/>
    <property type="evidence" value="ECO:0007669"/>
    <property type="project" value="InterPro"/>
</dbReference>
<dbReference type="InterPro" id="IPR002130">
    <property type="entry name" value="Cyclophilin-type_PPIase_dom"/>
</dbReference>
<evidence type="ECO:0000256" key="3">
    <source>
        <dbReference type="RuleBase" id="RU363019"/>
    </source>
</evidence>
<dbReference type="EC" id="5.2.1.8" evidence="3"/>
<evidence type="ECO:0000313" key="6">
    <source>
        <dbReference type="Proteomes" id="UP001174909"/>
    </source>
</evidence>
<dbReference type="InterPro" id="IPR044666">
    <property type="entry name" value="Cyclophilin_A-like"/>
</dbReference>
<dbReference type="InterPro" id="IPR029000">
    <property type="entry name" value="Cyclophilin-like_dom_sf"/>
</dbReference>